<reference evidence="15" key="1">
    <citation type="submission" date="2016-07" db="EMBL/GenBank/DDBJ databases">
        <authorList>
            <person name="Florea S."/>
            <person name="Webb J.S."/>
            <person name="Jaromczyk J."/>
            <person name="Schardl C.L."/>
        </authorList>
    </citation>
    <scope>NUCLEOTIDE SEQUENCE [LARGE SCALE GENOMIC DNA]</scope>
    <source>
        <strain evidence="15">CY1</strain>
    </source>
</reference>
<sequence>MKTKYSIKSFRGKLTVALIVCILIPALLTLFIYNYLTRDAVKDQAVLNAKQTLQLVDGHVTGTLKNMLYILNFIQYDTGMNMTFQDFSLKSGDMSNPSYEEFRARQEVLIKLETITGAAETSAGEKSFVTVFLNNGTYFTNYWISDYDPTRLFKEPWLNKVRSLKGIESYWVGESSTQFLQDKADSPYQLTVARSLSSQNGFIVVTILERQIGNYFKEIAKSQGQEIILLDKDDRILSHADVSRIGEAFPYLKEQNPKSPEIIQIDHQNYLISKREFPMNGWKLVSLIPYSQAVGTINGIFENVFTLQVVSFILFFILLMVAIRAFTRPLVKLDKVATSIQQGNLHLRSAIRGEDEIGRLGKSFDQMLDHISDMIVEVTHTQARKRKAELDMLQAQINPHFLFNVLNSIRMKVLGKGDRESADMISSLSKLMRMTIQDKAYILLHDEVDIVMDYMKLMNMRQKEKVTLQTYIDADVFLERVPRFFLQPIIENALIHGFNQQAGTITLEAQLDEGYIRISVRDNGQGMDPITLERLRNKLFAHPVEPALIEPDKKKGFSSIGLPNVNERMRMTFGEAYRMEVDSEEGVGTSVTLLIPKQEEVQEDV</sequence>
<dbReference type="InterPro" id="IPR050640">
    <property type="entry name" value="Bact_2-comp_sensor_kinase"/>
</dbReference>
<dbReference type="PANTHER" id="PTHR34220">
    <property type="entry name" value="SENSOR HISTIDINE KINASE YPDA"/>
    <property type="match status" value="1"/>
</dbReference>
<keyword evidence="8" id="KW-0067">ATP-binding</keyword>
<evidence type="ECO:0000256" key="9">
    <source>
        <dbReference type="ARBA" id="ARBA00022989"/>
    </source>
</evidence>
<keyword evidence="9 12" id="KW-1133">Transmembrane helix</keyword>
<evidence type="ECO:0000256" key="10">
    <source>
        <dbReference type="ARBA" id="ARBA00023012"/>
    </source>
</evidence>
<dbReference type="Proteomes" id="UP000190626">
    <property type="component" value="Unassembled WGS sequence"/>
</dbReference>
<comment type="subcellular location">
    <subcellularLocation>
        <location evidence="1">Cell membrane</location>
        <topology evidence="1">Multi-pass membrane protein</topology>
    </subcellularLocation>
</comment>
<comment type="caution">
    <text evidence="14">The sequence shown here is derived from an EMBL/GenBank/DDBJ whole genome shotgun (WGS) entry which is preliminary data.</text>
</comment>
<dbReference type="SUPFAM" id="SSF55874">
    <property type="entry name" value="ATPase domain of HSP90 chaperone/DNA topoisomerase II/histidine kinase"/>
    <property type="match status" value="1"/>
</dbReference>
<evidence type="ECO:0000313" key="14">
    <source>
        <dbReference type="EMBL" id="OPH53418.1"/>
    </source>
</evidence>
<dbReference type="PANTHER" id="PTHR34220:SF11">
    <property type="entry name" value="SENSOR PROTEIN KINASE HPTS"/>
    <property type="match status" value="1"/>
</dbReference>
<dbReference type="RefSeq" id="WP_079415518.1">
    <property type="nucleotide sequence ID" value="NZ_MBTG01000023.1"/>
</dbReference>
<dbReference type="InterPro" id="IPR036890">
    <property type="entry name" value="HATPase_C_sf"/>
</dbReference>
<evidence type="ECO:0000256" key="8">
    <source>
        <dbReference type="ARBA" id="ARBA00022840"/>
    </source>
</evidence>
<feature type="transmembrane region" description="Helical" evidence="12">
    <location>
        <begin position="12"/>
        <end position="36"/>
    </location>
</feature>
<keyword evidence="5 12" id="KW-0812">Transmembrane</keyword>
<evidence type="ECO:0000256" key="11">
    <source>
        <dbReference type="ARBA" id="ARBA00023136"/>
    </source>
</evidence>
<feature type="transmembrane region" description="Helical" evidence="12">
    <location>
        <begin position="305"/>
        <end position="326"/>
    </location>
</feature>
<dbReference type="GO" id="GO:0000155">
    <property type="term" value="F:phosphorelay sensor kinase activity"/>
    <property type="evidence" value="ECO:0007669"/>
    <property type="project" value="InterPro"/>
</dbReference>
<dbReference type="STRING" id="1469647.BC351_06025"/>
<evidence type="ECO:0000256" key="7">
    <source>
        <dbReference type="ARBA" id="ARBA00022777"/>
    </source>
</evidence>
<dbReference type="Pfam" id="PF06580">
    <property type="entry name" value="His_kinase"/>
    <property type="match status" value="1"/>
</dbReference>
<evidence type="ECO:0000313" key="15">
    <source>
        <dbReference type="Proteomes" id="UP000190626"/>
    </source>
</evidence>
<keyword evidence="3" id="KW-0597">Phosphoprotein</keyword>
<evidence type="ECO:0000256" key="3">
    <source>
        <dbReference type="ARBA" id="ARBA00022553"/>
    </source>
</evidence>
<dbReference type="Gene3D" id="3.30.565.10">
    <property type="entry name" value="Histidine kinase-like ATPase, C-terminal domain"/>
    <property type="match status" value="1"/>
</dbReference>
<keyword evidence="10" id="KW-0902">Two-component regulatory system</keyword>
<evidence type="ECO:0000256" key="4">
    <source>
        <dbReference type="ARBA" id="ARBA00022679"/>
    </source>
</evidence>
<evidence type="ECO:0000259" key="13">
    <source>
        <dbReference type="PROSITE" id="PS50885"/>
    </source>
</evidence>
<evidence type="ECO:0000256" key="2">
    <source>
        <dbReference type="ARBA" id="ARBA00022475"/>
    </source>
</evidence>
<proteinExistence type="predicted"/>
<dbReference type="EMBL" id="MBTG01000023">
    <property type="protein sequence ID" value="OPH53418.1"/>
    <property type="molecule type" value="Genomic_DNA"/>
</dbReference>
<dbReference type="Gene3D" id="6.10.340.10">
    <property type="match status" value="1"/>
</dbReference>
<keyword evidence="15" id="KW-1185">Reference proteome</keyword>
<dbReference type="SMART" id="SM00304">
    <property type="entry name" value="HAMP"/>
    <property type="match status" value="1"/>
</dbReference>
<organism evidence="14 15">
    <name type="scientific">Paenibacillus ferrarius</name>
    <dbReference type="NCBI Taxonomy" id="1469647"/>
    <lineage>
        <taxon>Bacteria</taxon>
        <taxon>Bacillati</taxon>
        <taxon>Bacillota</taxon>
        <taxon>Bacilli</taxon>
        <taxon>Bacillales</taxon>
        <taxon>Paenibacillaceae</taxon>
        <taxon>Paenibacillus</taxon>
    </lineage>
</organism>
<dbReference type="Gene3D" id="3.30.450.20">
    <property type="entry name" value="PAS domain"/>
    <property type="match status" value="1"/>
</dbReference>
<dbReference type="InterPro" id="IPR003594">
    <property type="entry name" value="HATPase_dom"/>
</dbReference>
<evidence type="ECO:0000256" key="5">
    <source>
        <dbReference type="ARBA" id="ARBA00022692"/>
    </source>
</evidence>
<accession>A0A1V4HF13</accession>
<keyword evidence="4" id="KW-0808">Transferase</keyword>
<gene>
    <name evidence="14" type="ORF">BC351_06025</name>
</gene>
<evidence type="ECO:0000256" key="12">
    <source>
        <dbReference type="SAM" id="Phobius"/>
    </source>
</evidence>
<keyword evidence="11 12" id="KW-0472">Membrane</keyword>
<dbReference type="AlphaFoldDB" id="A0A1V4HF13"/>
<evidence type="ECO:0000256" key="6">
    <source>
        <dbReference type="ARBA" id="ARBA00022741"/>
    </source>
</evidence>
<evidence type="ECO:0000256" key="1">
    <source>
        <dbReference type="ARBA" id="ARBA00004651"/>
    </source>
</evidence>
<keyword evidence="6" id="KW-0547">Nucleotide-binding</keyword>
<dbReference type="PROSITE" id="PS50885">
    <property type="entry name" value="HAMP"/>
    <property type="match status" value="1"/>
</dbReference>
<keyword evidence="7 14" id="KW-0418">Kinase</keyword>
<name>A0A1V4HF13_9BACL</name>
<dbReference type="GO" id="GO:0005524">
    <property type="term" value="F:ATP binding"/>
    <property type="evidence" value="ECO:0007669"/>
    <property type="project" value="UniProtKB-KW"/>
</dbReference>
<feature type="domain" description="HAMP" evidence="13">
    <location>
        <begin position="324"/>
        <end position="376"/>
    </location>
</feature>
<dbReference type="GO" id="GO:0005886">
    <property type="term" value="C:plasma membrane"/>
    <property type="evidence" value="ECO:0007669"/>
    <property type="project" value="UniProtKB-SubCell"/>
</dbReference>
<dbReference type="SUPFAM" id="SSF158472">
    <property type="entry name" value="HAMP domain-like"/>
    <property type="match status" value="1"/>
</dbReference>
<dbReference type="InterPro" id="IPR010559">
    <property type="entry name" value="Sig_transdc_His_kin_internal"/>
</dbReference>
<dbReference type="CDD" id="cd06225">
    <property type="entry name" value="HAMP"/>
    <property type="match status" value="1"/>
</dbReference>
<protein>
    <submittedName>
        <fullName evidence="14">Two-component sensor histidine kinase</fullName>
    </submittedName>
</protein>
<dbReference type="InterPro" id="IPR003660">
    <property type="entry name" value="HAMP_dom"/>
</dbReference>
<keyword evidence="2" id="KW-1003">Cell membrane</keyword>
<dbReference type="OrthoDB" id="9776552at2"/>
<dbReference type="Pfam" id="PF00672">
    <property type="entry name" value="HAMP"/>
    <property type="match status" value="1"/>
</dbReference>
<dbReference type="Pfam" id="PF02518">
    <property type="entry name" value="HATPase_c"/>
    <property type="match status" value="1"/>
</dbReference>